<feature type="binding site" evidence="9">
    <location>
        <position position="92"/>
    </location>
    <ligand>
        <name>Mg(2+)</name>
        <dbReference type="ChEBI" id="CHEBI:18420"/>
        <label>1</label>
    </ligand>
</feature>
<evidence type="ECO:0000256" key="8">
    <source>
        <dbReference type="ARBA" id="ARBA00061188"/>
    </source>
</evidence>
<feature type="binding site" evidence="9">
    <location>
        <position position="88"/>
    </location>
    <ligand>
        <name>5-phospho-alpha-D-ribose 1-diphosphate</name>
        <dbReference type="ChEBI" id="CHEBI:58017"/>
    </ligand>
</feature>
<dbReference type="GO" id="GO:0000287">
    <property type="term" value="F:magnesium ion binding"/>
    <property type="evidence" value="ECO:0007669"/>
    <property type="project" value="UniProtKB-UniRule"/>
</dbReference>
<feature type="binding site" evidence="9">
    <location>
        <begin position="90"/>
        <end position="93"/>
    </location>
    <ligand>
        <name>5-phospho-alpha-D-ribose 1-diphosphate</name>
        <dbReference type="ChEBI" id="CHEBI:58017"/>
    </ligand>
</feature>
<feature type="binding site" evidence="9">
    <location>
        <position position="80"/>
    </location>
    <ligand>
        <name>5-phospho-alpha-D-ribose 1-diphosphate</name>
        <dbReference type="ChEBI" id="CHEBI:58017"/>
    </ligand>
</feature>
<evidence type="ECO:0000256" key="6">
    <source>
        <dbReference type="ARBA" id="ARBA00023141"/>
    </source>
</evidence>
<evidence type="ECO:0000256" key="7">
    <source>
        <dbReference type="ARBA" id="ARBA00052328"/>
    </source>
</evidence>
<name>A0A523S0D7_UNCAE</name>
<evidence type="ECO:0000256" key="3">
    <source>
        <dbReference type="ARBA" id="ARBA00022676"/>
    </source>
</evidence>
<keyword evidence="9" id="KW-0460">Magnesium</keyword>
<feature type="binding site" evidence="9">
    <location>
        <position position="80"/>
    </location>
    <ligand>
        <name>anthranilate</name>
        <dbReference type="ChEBI" id="CHEBI:16567"/>
        <label>1</label>
    </ligand>
</feature>
<dbReference type="GO" id="GO:0004048">
    <property type="term" value="F:anthranilate phosphoribosyltransferase activity"/>
    <property type="evidence" value="ECO:0007669"/>
    <property type="project" value="UniProtKB-UniRule"/>
</dbReference>
<feature type="binding site" evidence="9">
    <location>
        <begin position="83"/>
        <end position="84"/>
    </location>
    <ligand>
        <name>5-phospho-alpha-D-ribose 1-diphosphate</name>
        <dbReference type="ChEBI" id="CHEBI:58017"/>
    </ligand>
</feature>
<dbReference type="InterPro" id="IPR036320">
    <property type="entry name" value="Glycosyl_Trfase_fam3_N_dom_sf"/>
</dbReference>
<feature type="domain" description="Glycosyl transferase family 3 N-terminal" evidence="11">
    <location>
        <begin position="3"/>
        <end position="64"/>
    </location>
</feature>
<keyword evidence="3 9" id="KW-0328">Glycosyltransferase</keyword>
<dbReference type="Gene3D" id="1.20.970.10">
    <property type="entry name" value="Transferase, Pyrimidine Nucleoside Phosphorylase, Chain C"/>
    <property type="match status" value="1"/>
</dbReference>
<dbReference type="FunFam" id="3.40.1030.10:FF:000002">
    <property type="entry name" value="Anthranilate phosphoribosyltransferase"/>
    <property type="match status" value="1"/>
</dbReference>
<proteinExistence type="inferred from homology"/>
<dbReference type="AlphaFoldDB" id="A0A523S0D7"/>
<evidence type="ECO:0000256" key="9">
    <source>
        <dbReference type="HAMAP-Rule" id="MF_00211"/>
    </source>
</evidence>
<comment type="similarity">
    <text evidence="9">Belongs to the anthranilate phosphoribosyltransferase family.</text>
</comment>
<comment type="caution">
    <text evidence="12">The sequence shown here is derived from an EMBL/GenBank/DDBJ whole genome shotgun (WGS) entry which is preliminary data.</text>
</comment>
<evidence type="ECO:0000259" key="11">
    <source>
        <dbReference type="Pfam" id="PF02885"/>
    </source>
</evidence>
<dbReference type="GO" id="GO:0000162">
    <property type="term" value="P:L-tryptophan biosynthetic process"/>
    <property type="evidence" value="ECO:0007669"/>
    <property type="project" value="UniProtKB-UniRule"/>
</dbReference>
<dbReference type="Proteomes" id="UP000316360">
    <property type="component" value="Unassembled WGS sequence"/>
</dbReference>
<dbReference type="InterPro" id="IPR017459">
    <property type="entry name" value="Glycosyl_Trfase_fam3_N_dom"/>
</dbReference>
<keyword evidence="9" id="KW-0479">Metal-binding</keyword>
<dbReference type="HAMAP" id="MF_00211">
    <property type="entry name" value="TrpD"/>
    <property type="match status" value="1"/>
</dbReference>
<comment type="subunit">
    <text evidence="9">Homodimer.</text>
</comment>
<dbReference type="EMBL" id="SOKJ01000162">
    <property type="protein sequence ID" value="TET11309.1"/>
    <property type="molecule type" value="Genomic_DNA"/>
</dbReference>
<keyword evidence="4 9" id="KW-0808">Transferase</keyword>
<dbReference type="NCBIfam" id="TIGR01245">
    <property type="entry name" value="trpD"/>
    <property type="match status" value="1"/>
</dbReference>
<dbReference type="Pfam" id="PF02885">
    <property type="entry name" value="Glycos_trans_3N"/>
    <property type="match status" value="1"/>
</dbReference>
<comment type="function">
    <text evidence="9">Catalyzes the transfer of the phosphoribosyl group of 5-phosphorylribose-1-pyrophosphate (PRPP) to anthranilate to yield N-(5'-phosphoribosyl)-anthranilate (PRA).</text>
</comment>
<dbReference type="UniPathway" id="UPA00035">
    <property type="reaction ID" value="UER00041"/>
</dbReference>
<evidence type="ECO:0000259" key="10">
    <source>
        <dbReference type="Pfam" id="PF00591"/>
    </source>
</evidence>
<gene>
    <name evidence="9 12" type="primary">trpD</name>
    <name evidence="12" type="ORF">E3J84_03030</name>
</gene>
<dbReference type="InterPro" id="IPR000312">
    <property type="entry name" value="Glycosyl_Trfase_fam3"/>
</dbReference>
<evidence type="ECO:0000256" key="4">
    <source>
        <dbReference type="ARBA" id="ARBA00022679"/>
    </source>
</evidence>
<comment type="cofactor">
    <cofactor evidence="9">
        <name>Mg(2+)</name>
        <dbReference type="ChEBI" id="CHEBI:18420"/>
    </cofactor>
    <text evidence="9">Binds 2 magnesium ions per monomer.</text>
</comment>
<comment type="similarity">
    <text evidence="8">In the C-terminal section; belongs to the anthranilate phosphoribosyltransferase family.</text>
</comment>
<keyword evidence="6 9" id="KW-0057">Aromatic amino acid biosynthesis</keyword>
<evidence type="ECO:0000256" key="1">
    <source>
        <dbReference type="ARBA" id="ARBA00004907"/>
    </source>
</evidence>
<dbReference type="SUPFAM" id="SSF47648">
    <property type="entry name" value="Nucleoside phosphorylase/phosphoribosyltransferase N-terminal domain"/>
    <property type="match status" value="1"/>
</dbReference>
<reference evidence="12 13" key="1">
    <citation type="submission" date="2019-03" db="EMBL/GenBank/DDBJ databases">
        <title>Metabolic potential of uncultured bacteria and archaea associated with petroleum seepage in deep-sea sediments.</title>
        <authorList>
            <person name="Dong X."/>
            <person name="Hubert C."/>
        </authorList>
    </citation>
    <scope>NUCLEOTIDE SEQUENCE [LARGE SCALE GENOMIC DNA]</scope>
    <source>
        <strain evidence="12">E44_bin7</strain>
    </source>
</reference>
<feature type="binding site" evidence="9">
    <location>
        <begin position="108"/>
        <end position="116"/>
    </location>
    <ligand>
        <name>5-phospho-alpha-D-ribose 1-diphosphate</name>
        <dbReference type="ChEBI" id="CHEBI:58017"/>
    </ligand>
</feature>
<sequence length="337" mass="36607">MIKAILKTLVERKNLKEEEAKKVMEEIMEGKTPPAQIASFLTALRMKGETVAEITGFAKAMLEKVDTFSLEKNTLADTCGTGGDNLNTFNVSTAVAFVAAGAGLMIAKHGNRALSSRCGSADVLETLGVKLTISKEKVKQCLEKVGIGFLFAPSFHPAMKYALSPRQEMGMRTVFNILGPLTNPLGANVRLLGVYQPSLTEPLARVLKNLKVKGAFVVWGEDGLDEISITSRTRITELKQGKIRTYYIQSENFGIKRASLEELRGGTREENAFILKDILQGKKGPRREIVLINAAACLAAASLAEDLKEGIKLAEDSIDSGKAKEKLEQLIAFTNSS</sequence>
<protein>
    <recommendedName>
        <fullName evidence="9">Anthranilate phosphoribosyltransferase</fullName>
        <ecNumber evidence="9">2.4.2.18</ecNumber>
    </recommendedName>
</protein>
<feature type="binding site" evidence="9">
    <location>
        <position position="226"/>
    </location>
    <ligand>
        <name>Mg(2+)</name>
        <dbReference type="ChEBI" id="CHEBI:18420"/>
        <label>1</label>
    </ligand>
</feature>
<evidence type="ECO:0000313" key="12">
    <source>
        <dbReference type="EMBL" id="TET11309.1"/>
    </source>
</evidence>
<feature type="domain" description="Glycosyl transferase family 3" evidence="10">
    <location>
        <begin position="74"/>
        <end position="323"/>
    </location>
</feature>
<dbReference type="PANTHER" id="PTHR43285:SF2">
    <property type="entry name" value="ANTHRANILATE PHOSPHORIBOSYLTRANSFERASE"/>
    <property type="match status" value="1"/>
</dbReference>
<dbReference type="Gene3D" id="3.40.1030.10">
    <property type="entry name" value="Nucleoside phosphorylase/phosphoribosyltransferase catalytic domain"/>
    <property type="match status" value="1"/>
</dbReference>
<feature type="binding site" evidence="9">
    <location>
        <position position="120"/>
    </location>
    <ligand>
        <name>5-phospho-alpha-D-ribose 1-diphosphate</name>
        <dbReference type="ChEBI" id="CHEBI:58017"/>
    </ligand>
</feature>
<dbReference type="GO" id="GO:0005829">
    <property type="term" value="C:cytosol"/>
    <property type="evidence" value="ECO:0007669"/>
    <property type="project" value="TreeGrafter"/>
</dbReference>
<feature type="binding site" evidence="9">
    <location>
        <position position="111"/>
    </location>
    <ligand>
        <name>anthranilate</name>
        <dbReference type="ChEBI" id="CHEBI:16567"/>
        <label>1</label>
    </ligand>
</feature>
<feature type="binding site" evidence="9">
    <location>
        <position position="226"/>
    </location>
    <ligand>
        <name>Mg(2+)</name>
        <dbReference type="ChEBI" id="CHEBI:18420"/>
        <label>2</label>
    </ligand>
</feature>
<comment type="catalytic activity">
    <reaction evidence="7 9">
        <text>N-(5-phospho-beta-D-ribosyl)anthranilate + diphosphate = 5-phospho-alpha-D-ribose 1-diphosphate + anthranilate</text>
        <dbReference type="Rhea" id="RHEA:11768"/>
        <dbReference type="ChEBI" id="CHEBI:16567"/>
        <dbReference type="ChEBI" id="CHEBI:18277"/>
        <dbReference type="ChEBI" id="CHEBI:33019"/>
        <dbReference type="ChEBI" id="CHEBI:58017"/>
        <dbReference type="EC" id="2.4.2.18"/>
    </reaction>
</comment>
<dbReference type="InterPro" id="IPR005940">
    <property type="entry name" value="Anthranilate_Pribosyl_Tfrase"/>
</dbReference>
<dbReference type="Pfam" id="PF00591">
    <property type="entry name" value="Glycos_transf_3"/>
    <property type="match status" value="1"/>
</dbReference>
<organism evidence="12 13">
    <name type="scientific">Aerophobetes bacterium</name>
    <dbReference type="NCBI Taxonomy" id="2030807"/>
    <lineage>
        <taxon>Bacteria</taxon>
        <taxon>Candidatus Aerophobota</taxon>
    </lineage>
</organism>
<dbReference type="InterPro" id="IPR035902">
    <property type="entry name" value="Nuc_phospho_transferase"/>
</dbReference>
<evidence type="ECO:0000256" key="5">
    <source>
        <dbReference type="ARBA" id="ARBA00022822"/>
    </source>
</evidence>
<keyword evidence="2 9" id="KW-0028">Amino-acid biosynthesis</keyword>
<feature type="binding site" evidence="9">
    <location>
        <position position="225"/>
    </location>
    <ligand>
        <name>Mg(2+)</name>
        <dbReference type="ChEBI" id="CHEBI:18420"/>
        <label>2</label>
    </ligand>
</feature>
<comment type="pathway">
    <text evidence="1 9">Amino-acid biosynthesis; L-tryptophan biosynthesis; L-tryptophan from chorismate: step 2/5.</text>
</comment>
<feature type="binding site" evidence="9">
    <location>
        <position position="166"/>
    </location>
    <ligand>
        <name>anthranilate</name>
        <dbReference type="ChEBI" id="CHEBI:16567"/>
        <label>2</label>
    </ligand>
</feature>
<dbReference type="PANTHER" id="PTHR43285">
    <property type="entry name" value="ANTHRANILATE PHOSPHORIBOSYLTRANSFERASE"/>
    <property type="match status" value="1"/>
</dbReference>
<accession>A0A523S0D7</accession>
<keyword evidence="5 9" id="KW-0822">Tryptophan biosynthesis</keyword>
<comment type="caution">
    <text evidence="9">Lacks conserved residue(s) required for the propagation of feature annotation.</text>
</comment>
<evidence type="ECO:0000313" key="13">
    <source>
        <dbReference type="Proteomes" id="UP000316360"/>
    </source>
</evidence>
<dbReference type="SUPFAM" id="SSF52418">
    <property type="entry name" value="Nucleoside phosphorylase/phosphoribosyltransferase catalytic domain"/>
    <property type="match status" value="1"/>
</dbReference>
<dbReference type="EC" id="2.4.2.18" evidence="9"/>
<evidence type="ECO:0000256" key="2">
    <source>
        <dbReference type="ARBA" id="ARBA00022605"/>
    </source>
</evidence>